<evidence type="ECO:0000256" key="3">
    <source>
        <dbReference type="PROSITE-ProRule" id="PRU00169"/>
    </source>
</evidence>
<dbReference type="SUPFAM" id="SSF52172">
    <property type="entry name" value="CheY-like"/>
    <property type="match status" value="1"/>
</dbReference>
<dbReference type="Pfam" id="PF00072">
    <property type="entry name" value="Response_reg"/>
    <property type="match status" value="1"/>
</dbReference>
<accession>A0ABT9VD41</accession>
<feature type="modified residue" description="4-aspartylphosphate" evidence="3">
    <location>
        <position position="54"/>
    </location>
</feature>
<name>A0ABT9VD41_9BACI</name>
<dbReference type="RefSeq" id="WP_306974867.1">
    <property type="nucleotide sequence ID" value="NZ_JAUSTQ010000002.1"/>
</dbReference>
<dbReference type="SMART" id="SM00448">
    <property type="entry name" value="REC"/>
    <property type="match status" value="1"/>
</dbReference>
<keyword evidence="6" id="KW-1185">Reference proteome</keyword>
<dbReference type="PANTHER" id="PTHR44591">
    <property type="entry name" value="STRESS RESPONSE REGULATOR PROTEIN 1"/>
    <property type="match status" value="1"/>
</dbReference>
<evidence type="ECO:0000256" key="2">
    <source>
        <dbReference type="ARBA" id="ARBA00023012"/>
    </source>
</evidence>
<evidence type="ECO:0000313" key="5">
    <source>
        <dbReference type="EMBL" id="MDQ0158858.1"/>
    </source>
</evidence>
<evidence type="ECO:0000256" key="1">
    <source>
        <dbReference type="ARBA" id="ARBA00022553"/>
    </source>
</evidence>
<dbReference type="InterPro" id="IPR050595">
    <property type="entry name" value="Bact_response_regulator"/>
</dbReference>
<dbReference type="EMBL" id="JAUSTQ010000002">
    <property type="protein sequence ID" value="MDQ0158858.1"/>
    <property type="molecule type" value="Genomic_DNA"/>
</dbReference>
<gene>
    <name evidence="5" type="ORF">J2S77_000814</name>
</gene>
<dbReference type="Gene3D" id="3.40.50.2300">
    <property type="match status" value="1"/>
</dbReference>
<comment type="caution">
    <text evidence="5">The sequence shown here is derived from an EMBL/GenBank/DDBJ whole genome shotgun (WGS) entry which is preliminary data.</text>
</comment>
<keyword evidence="2" id="KW-0902">Two-component regulatory system</keyword>
<proteinExistence type="predicted"/>
<reference evidence="5 6" key="1">
    <citation type="submission" date="2023-07" db="EMBL/GenBank/DDBJ databases">
        <title>Genomic Encyclopedia of Type Strains, Phase IV (KMG-IV): sequencing the most valuable type-strain genomes for metagenomic binning, comparative biology and taxonomic classification.</title>
        <authorList>
            <person name="Goeker M."/>
        </authorList>
    </citation>
    <scope>NUCLEOTIDE SEQUENCE [LARGE SCALE GENOMIC DNA]</scope>
    <source>
        <strain evidence="5 6">DSM 16460</strain>
    </source>
</reference>
<evidence type="ECO:0000313" key="6">
    <source>
        <dbReference type="Proteomes" id="UP001224359"/>
    </source>
</evidence>
<dbReference type="PROSITE" id="PS50110">
    <property type="entry name" value="RESPONSE_REGULATORY"/>
    <property type="match status" value="1"/>
</dbReference>
<dbReference type="Proteomes" id="UP001224359">
    <property type="component" value="Unassembled WGS sequence"/>
</dbReference>
<feature type="domain" description="Response regulatory" evidence="4">
    <location>
        <begin position="3"/>
        <end position="119"/>
    </location>
</feature>
<keyword evidence="1 3" id="KW-0597">Phosphoprotein</keyword>
<dbReference type="PANTHER" id="PTHR44591:SF14">
    <property type="entry name" value="PROTEIN PILG"/>
    <property type="match status" value="1"/>
</dbReference>
<organism evidence="5 6">
    <name type="scientific">Alkalibacillus salilacus</name>
    <dbReference type="NCBI Taxonomy" id="284582"/>
    <lineage>
        <taxon>Bacteria</taxon>
        <taxon>Bacillati</taxon>
        <taxon>Bacillota</taxon>
        <taxon>Bacilli</taxon>
        <taxon>Bacillales</taxon>
        <taxon>Bacillaceae</taxon>
        <taxon>Alkalibacillus</taxon>
    </lineage>
</organism>
<evidence type="ECO:0000259" key="4">
    <source>
        <dbReference type="PROSITE" id="PS50110"/>
    </source>
</evidence>
<dbReference type="InterPro" id="IPR001789">
    <property type="entry name" value="Sig_transdc_resp-reg_receiver"/>
</dbReference>
<protein>
    <submittedName>
        <fullName evidence="5">Two-component system chemotaxis response regulator CheY</fullName>
    </submittedName>
</protein>
<dbReference type="InterPro" id="IPR011006">
    <property type="entry name" value="CheY-like_superfamily"/>
</dbReference>
<sequence>MNTVLIADDSKFMRRWITSILNQSNQYKVVAEASCGASALNQYLQYLPDFVILDLVMDDLNGLDVLKEILQENPKANVIICSSMGQDDDIDLALNCGAKDYIVKPNFNSLIPTLNSLPVY</sequence>